<dbReference type="InterPro" id="IPR011990">
    <property type="entry name" value="TPR-like_helical_dom_sf"/>
</dbReference>
<evidence type="ECO:0000313" key="3">
    <source>
        <dbReference type="Proteomes" id="UP000243579"/>
    </source>
</evidence>
<reference evidence="2 3" key="1">
    <citation type="journal article" date="2014" name="Genome Biol. Evol.">
        <title>The secreted proteins of Achlya hypogyna and Thraustotheca clavata identify the ancestral oomycete secretome and reveal gene acquisitions by horizontal gene transfer.</title>
        <authorList>
            <person name="Misner I."/>
            <person name="Blouin N."/>
            <person name="Leonard G."/>
            <person name="Richards T.A."/>
            <person name="Lane C.E."/>
        </authorList>
    </citation>
    <scope>NUCLEOTIDE SEQUENCE [LARGE SCALE GENOMIC DNA]</scope>
    <source>
        <strain evidence="2 3">ATCC 48635</strain>
    </source>
</reference>
<keyword evidence="3" id="KW-1185">Reference proteome</keyword>
<organism evidence="2 3">
    <name type="scientific">Achlya hypogyna</name>
    <name type="common">Oomycete</name>
    <name type="synonym">Protoachlya hypogyna</name>
    <dbReference type="NCBI Taxonomy" id="1202772"/>
    <lineage>
        <taxon>Eukaryota</taxon>
        <taxon>Sar</taxon>
        <taxon>Stramenopiles</taxon>
        <taxon>Oomycota</taxon>
        <taxon>Saprolegniomycetes</taxon>
        <taxon>Saprolegniales</taxon>
        <taxon>Achlyaceae</taxon>
        <taxon>Achlya</taxon>
    </lineage>
</organism>
<feature type="repeat" description="PPR" evidence="1">
    <location>
        <begin position="159"/>
        <end position="193"/>
    </location>
</feature>
<dbReference type="STRING" id="1202772.A0A1V9ZA35"/>
<dbReference type="InterPro" id="IPR002885">
    <property type="entry name" value="PPR_rpt"/>
</dbReference>
<dbReference type="EMBL" id="JNBR01000349">
    <property type="protein sequence ID" value="OQR94829.1"/>
    <property type="molecule type" value="Genomic_DNA"/>
</dbReference>
<dbReference type="Proteomes" id="UP000243579">
    <property type="component" value="Unassembled WGS sequence"/>
</dbReference>
<proteinExistence type="predicted"/>
<evidence type="ECO:0000313" key="2">
    <source>
        <dbReference type="EMBL" id="OQR94829.1"/>
    </source>
</evidence>
<dbReference type="OrthoDB" id="77795at2759"/>
<gene>
    <name evidence="2" type="ORF">ACHHYP_20036</name>
</gene>
<comment type="caution">
    <text evidence="2">The sequence shown here is derived from an EMBL/GenBank/DDBJ whole genome shotgun (WGS) entry which is preliminary data.</text>
</comment>
<evidence type="ECO:0000256" key="1">
    <source>
        <dbReference type="PROSITE-ProRule" id="PRU00708"/>
    </source>
</evidence>
<sequence>MMLRGLLEVPRRLRASSLAPATTALRLCSTNTEAVTPIRHLKIKIPGKKRPGTKHASEARGARTDRLGGFEGTERFQEAVEAFHALEDKTESSYRCAMEAQFGLFAYQAVVDLYLKAAKSFSMSPEARLLYVLALNRQKKFAHTMAAYEDWAVAGEPLSAPTYNAVLVACGHTKDWKLAQKIMTDMQAASLEPQGAAYFHVLSATLRDPAVPVATPLGLAEAAMAAGYPVSTSLLGHLLILAAKDSGATLARAMRVWEANMTFGSIVDRHEFQYEIMLQTLWKLQFHAEANTLLRDLVGLRHPSADFKSRITKDLLRRHLAVHDLAGATALLALMVEAGMPALVGRSRHELFSVCLRSQSLAETQALFDRFRAVTNGWDCACVCDLLVWGHKAAATTADSTEHQYQQLMKLLSHAFDRDWHLSYGAMDHAVRWLLHLKRYDDCAVFVDLLLENPNVDVGYRITETGMTALWHLGRHSRVTELYLRLAQRHRSHPTTKDTEFAPRPYMINLAIRSHEALKQFEDARHLKALLAHLHPHKVPTKKKPAASPATP</sequence>
<accession>A0A1V9ZA35</accession>
<name>A0A1V9ZA35_ACHHY</name>
<dbReference type="Gene3D" id="1.25.40.10">
    <property type="entry name" value="Tetratricopeptide repeat domain"/>
    <property type="match status" value="1"/>
</dbReference>
<dbReference type="AlphaFoldDB" id="A0A1V9ZA35"/>
<evidence type="ECO:0008006" key="4">
    <source>
        <dbReference type="Google" id="ProtNLM"/>
    </source>
</evidence>
<dbReference type="PROSITE" id="PS51375">
    <property type="entry name" value="PPR"/>
    <property type="match status" value="1"/>
</dbReference>
<protein>
    <recommendedName>
        <fullName evidence="4">Pentacotripeptide-repeat region of PRORP domain-containing protein</fullName>
    </recommendedName>
</protein>